<proteinExistence type="inferred from homology"/>
<keyword evidence="3" id="KW-0813">Transport</keyword>
<comment type="subcellular location">
    <subcellularLocation>
        <location evidence="1">Membrane</location>
        <topology evidence="1">Peripheral membrane protein</topology>
    </subcellularLocation>
</comment>
<dbReference type="Pfam" id="PF03635">
    <property type="entry name" value="Vps35"/>
    <property type="match status" value="1"/>
</dbReference>
<evidence type="ECO:0000256" key="4">
    <source>
        <dbReference type="ARBA" id="ARBA00022927"/>
    </source>
</evidence>
<dbReference type="GO" id="GO:0042147">
    <property type="term" value="P:retrograde transport, endosome to Golgi"/>
    <property type="evidence" value="ECO:0007669"/>
    <property type="project" value="InterPro"/>
</dbReference>
<gene>
    <name evidence="7" type="ORF">TRFO_05692</name>
</gene>
<dbReference type="OrthoDB" id="10258141at2759"/>
<dbReference type="GeneID" id="94827361"/>
<sequence length="813" mass="93156">MSLDQNQLNNEILSEKDQQKYVNESIERTQGFAFLMHRSLDQSDVDQAFQYASQIVEVLKTEGLNPRNYYTLYHVISQYLLELNDAISDRERFEDKVVCEQYETAQYHRCVLQRLYLMITAGPQLAARGYTRLVDVLDDLSEMIRQSQHVVHALFIRHFLLSVFKQHLADSTQQEMERSLHFLLHNFAQMNRMWVRIGDTIDGKSDQRKELSVLIGMNLTRISSLKNLTPEGYKRIILPYVFKHVELCEDEVAQEFILQSIVHAFPEDFHILTIDQLFSVLGRVEQSVPVLNIVSQLLDRFLKYVGGIEGELGNTVFVTIAKNIEELFNSENHLPLTAKFTTVEKLIRFALKLNPNDVRNVKNLFKFVDFHIDLAINDEPLAATDASAALRSCIEAPLKIFQTADQIYELEYLPILIKRLLPKDRYAVATFICQQFINSSTKIASLEKFKFFLSLTSSLVREGPGKSCFFSTFHLIDAGSVSATMSIIQELANAMDSVTNRAAERAIFPIGFKVIKLMHEADEEDLIKLVKFLAQYGKNSAERNPNTALMLFIEAAKTLDNLEYEAEANELADLAIEFYSQIQKPSVKYSTFMYLLQFIISSKKIDLSLNSQLCSLAANFTDPLQSTNVFLNCANLFWRSDRRLNEAKNVQACLSKASKAAATCQNSAVSLEGLYLVFSFSAYFLYKKVQIEQKWVSALVSLINERHKDIKEKGQTIETVLSKSVSAMYTNTVRFIQEHNLVDDAGDNEGWIDEENEEEEVHEEDAHEEDGLEEDAHEEDGLEEDVHEEDVHEEDGHEEEEETGEEEEEEEEE</sequence>
<evidence type="ECO:0008006" key="9">
    <source>
        <dbReference type="Google" id="ProtNLM"/>
    </source>
</evidence>
<dbReference type="InterPro" id="IPR042491">
    <property type="entry name" value="Vps35_C"/>
</dbReference>
<evidence type="ECO:0000256" key="2">
    <source>
        <dbReference type="ARBA" id="ARBA00006536"/>
    </source>
</evidence>
<evidence type="ECO:0000256" key="6">
    <source>
        <dbReference type="SAM" id="MobiDB-lite"/>
    </source>
</evidence>
<dbReference type="Gene3D" id="1.25.40.660">
    <property type="entry name" value="Vacuolar protein sorting-associated protein 35, helical subcomplex Vps35-C"/>
    <property type="match status" value="1"/>
</dbReference>
<dbReference type="GO" id="GO:0006886">
    <property type="term" value="P:intracellular protein transport"/>
    <property type="evidence" value="ECO:0007669"/>
    <property type="project" value="TreeGrafter"/>
</dbReference>
<evidence type="ECO:0000256" key="1">
    <source>
        <dbReference type="ARBA" id="ARBA00004170"/>
    </source>
</evidence>
<evidence type="ECO:0000313" key="8">
    <source>
        <dbReference type="Proteomes" id="UP000179807"/>
    </source>
</evidence>
<reference evidence="7" key="1">
    <citation type="submission" date="2016-10" db="EMBL/GenBank/DDBJ databases">
        <authorList>
            <person name="Benchimol M."/>
            <person name="Almeida L.G."/>
            <person name="Vasconcelos A.T."/>
            <person name="Perreira-Neves A."/>
            <person name="Rosa I.A."/>
            <person name="Tasca T."/>
            <person name="Bogo M.R."/>
            <person name="de Souza W."/>
        </authorList>
    </citation>
    <scope>NUCLEOTIDE SEQUENCE [LARGE SCALE GENOMIC DNA]</scope>
    <source>
        <strain evidence="7">K</strain>
    </source>
</reference>
<evidence type="ECO:0000313" key="7">
    <source>
        <dbReference type="EMBL" id="OHT06048.1"/>
    </source>
</evidence>
<dbReference type="GO" id="GO:0005829">
    <property type="term" value="C:cytosol"/>
    <property type="evidence" value="ECO:0007669"/>
    <property type="project" value="GOC"/>
</dbReference>
<dbReference type="RefSeq" id="XP_068359184.1">
    <property type="nucleotide sequence ID" value="XM_068492657.1"/>
</dbReference>
<keyword evidence="5" id="KW-0472">Membrane</keyword>
<dbReference type="PANTHER" id="PTHR11099">
    <property type="entry name" value="VACUOLAR SORTING PROTEIN 35"/>
    <property type="match status" value="1"/>
</dbReference>
<dbReference type="PANTHER" id="PTHR11099:SF0">
    <property type="entry name" value="VACUOLAR PROTEIN SORTING-ASSOCIATED PROTEIN 35"/>
    <property type="match status" value="1"/>
</dbReference>
<dbReference type="VEuPathDB" id="TrichDB:TRFO_05692"/>
<organism evidence="7 8">
    <name type="scientific">Tritrichomonas foetus</name>
    <dbReference type="NCBI Taxonomy" id="1144522"/>
    <lineage>
        <taxon>Eukaryota</taxon>
        <taxon>Metamonada</taxon>
        <taxon>Parabasalia</taxon>
        <taxon>Tritrichomonadida</taxon>
        <taxon>Tritrichomonadidae</taxon>
        <taxon>Tritrichomonas</taxon>
    </lineage>
</organism>
<dbReference type="Proteomes" id="UP000179807">
    <property type="component" value="Unassembled WGS sequence"/>
</dbReference>
<accession>A0A1J4K5A3</accession>
<dbReference type="EMBL" id="MLAK01000738">
    <property type="protein sequence ID" value="OHT06048.1"/>
    <property type="molecule type" value="Genomic_DNA"/>
</dbReference>
<comment type="caution">
    <text evidence="7">The sequence shown here is derived from an EMBL/GenBank/DDBJ whole genome shotgun (WGS) entry which is preliminary data.</text>
</comment>
<comment type="similarity">
    <text evidence="2">Belongs to the VPS35 family.</text>
</comment>
<evidence type="ECO:0000256" key="5">
    <source>
        <dbReference type="ARBA" id="ARBA00023136"/>
    </source>
</evidence>
<feature type="region of interest" description="Disordered" evidence="6">
    <location>
        <begin position="755"/>
        <end position="813"/>
    </location>
</feature>
<dbReference type="AlphaFoldDB" id="A0A1J4K5A3"/>
<evidence type="ECO:0000256" key="3">
    <source>
        <dbReference type="ARBA" id="ARBA00022448"/>
    </source>
</evidence>
<name>A0A1J4K5A3_9EUKA</name>
<keyword evidence="4" id="KW-0653">Protein transport</keyword>
<dbReference type="GO" id="GO:0005770">
    <property type="term" value="C:late endosome"/>
    <property type="evidence" value="ECO:0007669"/>
    <property type="project" value="TreeGrafter"/>
</dbReference>
<keyword evidence="8" id="KW-1185">Reference proteome</keyword>
<dbReference type="InterPro" id="IPR005378">
    <property type="entry name" value="Vps35"/>
</dbReference>
<dbReference type="GO" id="GO:0030906">
    <property type="term" value="C:retromer, cargo-selective complex"/>
    <property type="evidence" value="ECO:0007669"/>
    <property type="project" value="InterPro"/>
</dbReference>
<protein>
    <recommendedName>
        <fullName evidence="9">Vacuolar protein sorting-associated protein 35</fullName>
    </recommendedName>
</protein>